<keyword evidence="9" id="KW-1185">Reference proteome</keyword>
<evidence type="ECO:0000256" key="3">
    <source>
        <dbReference type="ARBA" id="ARBA00022982"/>
    </source>
</evidence>
<dbReference type="RefSeq" id="WP_204804184.1">
    <property type="nucleotide sequence ID" value="NZ_JACSNS010000025.1"/>
</dbReference>
<comment type="caution">
    <text evidence="8">The sequence shown here is derived from an EMBL/GenBank/DDBJ whole genome shotgun (WGS) entry which is preliminary data.</text>
</comment>
<keyword evidence="1 6" id="KW-0813">Transport</keyword>
<sequence>MMVSVDASRCIGCGMCAAAVPAVFQIEGRVSVVQAQPRTAAEETGAFNAANGCPVNAIRVRKN</sequence>
<gene>
    <name evidence="8" type="ORF">H9X91_08130</name>
</gene>
<evidence type="ECO:0000259" key="7">
    <source>
        <dbReference type="PROSITE" id="PS51379"/>
    </source>
</evidence>
<feature type="domain" description="4Fe-4S ferredoxin-type" evidence="7">
    <location>
        <begin position="1"/>
        <end position="29"/>
    </location>
</feature>
<proteinExistence type="predicted"/>
<dbReference type="Proteomes" id="UP000719500">
    <property type="component" value="Unassembled WGS sequence"/>
</dbReference>
<dbReference type="InterPro" id="IPR001080">
    <property type="entry name" value="3Fe4S_ferredoxin"/>
</dbReference>
<dbReference type="InterPro" id="IPR017896">
    <property type="entry name" value="4Fe4S_Fe-S-bd"/>
</dbReference>
<dbReference type="PROSITE" id="PS51379">
    <property type="entry name" value="4FE4S_FER_2"/>
    <property type="match status" value="1"/>
</dbReference>
<evidence type="ECO:0000313" key="8">
    <source>
        <dbReference type="EMBL" id="MBM6851401.1"/>
    </source>
</evidence>
<evidence type="ECO:0000256" key="1">
    <source>
        <dbReference type="ARBA" id="ARBA00022448"/>
    </source>
</evidence>
<keyword evidence="3 6" id="KW-0249">Electron transport</keyword>
<reference evidence="8 9" key="1">
    <citation type="journal article" date="2021" name="Sci. Rep.">
        <title>The distribution of antibiotic resistance genes in chicken gut microbiota commensals.</title>
        <authorList>
            <person name="Juricova H."/>
            <person name="Matiasovicova J."/>
            <person name="Kubasova T."/>
            <person name="Cejkova D."/>
            <person name="Rychlik I."/>
        </authorList>
    </citation>
    <scope>NUCLEOTIDE SEQUENCE [LARGE SCALE GENOMIC DNA]</scope>
    <source>
        <strain evidence="8 9">An411</strain>
    </source>
</reference>
<name>A0ABS2FWZ0_9FIRM</name>
<comment type="function">
    <text evidence="6">Ferredoxins are iron-sulfur proteins that transfer electrons in a wide variety of metabolic reactions.</text>
</comment>
<dbReference type="Pfam" id="PF13370">
    <property type="entry name" value="Fer4_13"/>
    <property type="match status" value="1"/>
</dbReference>
<dbReference type="EMBL" id="JACSNX010000010">
    <property type="protein sequence ID" value="MBM6851401.1"/>
    <property type="molecule type" value="Genomic_DNA"/>
</dbReference>
<dbReference type="PANTHER" id="PTHR36923">
    <property type="entry name" value="FERREDOXIN"/>
    <property type="match status" value="1"/>
</dbReference>
<protein>
    <recommendedName>
        <fullName evidence="6">Ferredoxin</fullName>
    </recommendedName>
</protein>
<dbReference type="PANTHER" id="PTHR36923:SF3">
    <property type="entry name" value="FERREDOXIN"/>
    <property type="match status" value="1"/>
</dbReference>
<evidence type="ECO:0000256" key="2">
    <source>
        <dbReference type="ARBA" id="ARBA00022723"/>
    </source>
</evidence>
<dbReference type="PRINTS" id="PR00352">
    <property type="entry name" value="3FE4SFRDOXIN"/>
</dbReference>
<accession>A0ABS2FWZ0</accession>
<dbReference type="Gene3D" id="3.30.70.20">
    <property type="match status" value="1"/>
</dbReference>
<dbReference type="InterPro" id="IPR051269">
    <property type="entry name" value="Fe-S_cluster_ET"/>
</dbReference>
<organism evidence="8 9">
    <name type="scientific">Oscillibacter valericigenes</name>
    <dbReference type="NCBI Taxonomy" id="351091"/>
    <lineage>
        <taxon>Bacteria</taxon>
        <taxon>Bacillati</taxon>
        <taxon>Bacillota</taxon>
        <taxon>Clostridia</taxon>
        <taxon>Eubacteriales</taxon>
        <taxon>Oscillospiraceae</taxon>
        <taxon>Oscillibacter</taxon>
    </lineage>
</organism>
<keyword evidence="5 6" id="KW-0411">Iron-sulfur</keyword>
<evidence type="ECO:0000256" key="4">
    <source>
        <dbReference type="ARBA" id="ARBA00023004"/>
    </source>
</evidence>
<keyword evidence="2 6" id="KW-0479">Metal-binding</keyword>
<keyword evidence="4 6" id="KW-0408">Iron</keyword>
<evidence type="ECO:0000313" key="9">
    <source>
        <dbReference type="Proteomes" id="UP000719500"/>
    </source>
</evidence>
<dbReference type="SUPFAM" id="SSF54862">
    <property type="entry name" value="4Fe-4S ferredoxins"/>
    <property type="match status" value="1"/>
</dbReference>
<evidence type="ECO:0000256" key="6">
    <source>
        <dbReference type="RuleBase" id="RU368020"/>
    </source>
</evidence>
<evidence type="ECO:0000256" key="5">
    <source>
        <dbReference type="ARBA" id="ARBA00023014"/>
    </source>
</evidence>